<evidence type="ECO:0000256" key="1">
    <source>
        <dbReference type="SAM" id="MobiDB-lite"/>
    </source>
</evidence>
<dbReference type="AlphaFoldDB" id="A0A1I0K872"/>
<dbReference type="InterPro" id="IPR021487">
    <property type="entry name" value="DUF3140"/>
</dbReference>
<dbReference type="PANTHER" id="PTHR40630:SF1">
    <property type="entry name" value="DNA-BINDING PROTEIN"/>
    <property type="match status" value="1"/>
</dbReference>
<dbReference type="Pfam" id="PF11338">
    <property type="entry name" value="DUF3140"/>
    <property type="match status" value="1"/>
</dbReference>
<dbReference type="OrthoDB" id="513524at2"/>
<reference evidence="2 3" key="1">
    <citation type="submission" date="2016-10" db="EMBL/GenBank/DDBJ databases">
        <authorList>
            <person name="de Groot N.N."/>
        </authorList>
    </citation>
    <scope>NUCLEOTIDE SEQUENCE [LARGE SCALE GENOMIC DNA]</scope>
    <source>
        <strain evidence="2 3">CGMCC 4.5598</strain>
    </source>
</reference>
<evidence type="ECO:0008006" key="4">
    <source>
        <dbReference type="Google" id="ProtNLM"/>
    </source>
</evidence>
<gene>
    <name evidence="2" type="ORF">SAMN05421811_107111</name>
</gene>
<name>A0A1I0K872_9ACTN</name>
<proteinExistence type="predicted"/>
<evidence type="ECO:0000313" key="2">
    <source>
        <dbReference type="EMBL" id="SEU19373.1"/>
    </source>
</evidence>
<organism evidence="2 3">
    <name type="scientific">Nonomuraea wenchangensis</name>
    <dbReference type="NCBI Taxonomy" id="568860"/>
    <lineage>
        <taxon>Bacteria</taxon>
        <taxon>Bacillati</taxon>
        <taxon>Actinomycetota</taxon>
        <taxon>Actinomycetes</taxon>
        <taxon>Streptosporangiales</taxon>
        <taxon>Streptosporangiaceae</taxon>
        <taxon>Nonomuraea</taxon>
    </lineage>
</organism>
<dbReference type="Proteomes" id="UP000199361">
    <property type="component" value="Unassembled WGS sequence"/>
</dbReference>
<dbReference type="RefSeq" id="WP_091084394.1">
    <property type="nucleotide sequence ID" value="NZ_FOHX01000007.1"/>
</dbReference>
<sequence>MSDDRDEIAAEFHRAVNMTVRELEHWLTTEESKSAGQKADGASESTGHESGRRIVALLHRGKSDWGDDDYAHMRKVIGYVHRHLAQRPSGDVRETRWRYSLMNWGHDPLK</sequence>
<dbReference type="PANTHER" id="PTHR40630">
    <property type="entry name" value="POSSIBLE DNA-BINDING PROTEIN"/>
    <property type="match status" value="1"/>
</dbReference>
<evidence type="ECO:0000313" key="3">
    <source>
        <dbReference type="Proteomes" id="UP000199361"/>
    </source>
</evidence>
<dbReference type="EMBL" id="FOHX01000007">
    <property type="protein sequence ID" value="SEU19373.1"/>
    <property type="molecule type" value="Genomic_DNA"/>
</dbReference>
<accession>A0A1I0K872</accession>
<dbReference type="STRING" id="568860.SAMN05421811_107111"/>
<keyword evidence="3" id="KW-1185">Reference proteome</keyword>
<protein>
    <recommendedName>
        <fullName evidence="4">DNA-binding protein</fullName>
    </recommendedName>
</protein>
<feature type="region of interest" description="Disordered" evidence="1">
    <location>
        <begin position="28"/>
        <end position="51"/>
    </location>
</feature>